<gene>
    <name evidence="2" type="ORF">IWW39_004306</name>
</gene>
<dbReference type="OrthoDB" id="5559912at2759"/>
<evidence type="ECO:0000313" key="3">
    <source>
        <dbReference type="Proteomes" id="UP001151516"/>
    </source>
</evidence>
<reference evidence="2" key="1">
    <citation type="submission" date="2022-07" db="EMBL/GenBank/DDBJ databases">
        <title>Phylogenomic reconstructions and comparative analyses of Kickxellomycotina fungi.</title>
        <authorList>
            <person name="Reynolds N.K."/>
            <person name="Stajich J.E."/>
            <person name="Barry K."/>
            <person name="Grigoriev I.V."/>
            <person name="Crous P."/>
            <person name="Smith M.E."/>
        </authorList>
    </citation>
    <scope>NUCLEOTIDE SEQUENCE</scope>
    <source>
        <strain evidence="2">CBS 109367</strain>
    </source>
</reference>
<dbReference type="Proteomes" id="UP001151516">
    <property type="component" value="Unassembled WGS sequence"/>
</dbReference>
<evidence type="ECO:0000313" key="2">
    <source>
        <dbReference type="EMBL" id="KAJ2685375.1"/>
    </source>
</evidence>
<comment type="caution">
    <text evidence="2">The sequence shown here is derived from an EMBL/GenBank/DDBJ whole genome shotgun (WGS) entry which is preliminary data.</text>
</comment>
<feature type="region of interest" description="Disordered" evidence="1">
    <location>
        <begin position="1"/>
        <end position="208"/>
    </location>
</feature>
<dbReference type="EMBL" id="JANBTX010000156">
    <property type="protein sequence ID" value="KAJ2685375.1"/>
    <property type="molecule type" value="Genomic_DNA"/>
</dbReference>
<dbReference type="AlphaFoldDB" id="A0A9W8GD67"/>
<organism evidence="2 3">
    <name type="scientific">Coemansia spiralis</name>
    <dbReference type="NCBI Taxonomy" id="417178"/>
    <lineage>
        <taxon>Eukaryota</taxon>
        <taxon>Fungi</taxon>
        <taxon>Fungi incertae sedis</taxon>
        <taxon>Zoopagomycota</taxon>
        <taxon>Kickxellomycotina</taxon>
        <taxon>Kickxellomycetes</taxon>
        <taxon>Kickxellales</taxon>
        <taxon>Kickxellaceae</taxon>
        <taxon>Coemansia</taxon>
    </lineage>
</organism>
<feature type="compositionally biased region" description="Polar residues" evidence="1">
    <location>
        <begin position="1"/>
        <end position="21"/>
    </location>
</feature>
<proteinExistence type="predicted"/>
<evidence type="ECO:0000256" key="1">
    <source>
        <dbReference type="SAM" id="MobiDB-lite"/>
    </source>
</evidence>
<keyword evidence="3" id="KW-1185">Reference proteome</keyword>
<accession>A0A9W8GD67</accession>
<feature type="compositionally biased region" description="Low complexity" evidence="1">
    <location>
        <begin position="90"/>
        <end position="99"/>
    </location>
</feature>
<protein>
    <submittedName>
        <fullName evidence="2">Uncharacterized protein</fullName>
    </submittedName>
</protein>
<sequence>MYPSEYSQSTDFGGQRSASSARRNEYAPPPQNYGFSSSSLFTPGDPGGFVMPSAGPHLHQQPGGNCGPSPLGFINPSEHVGHHHGHHPPVHQQQWQQQPPSGPGGFVYPGGNYPAPSIFPPVPQPQQQMTAYPPAPQPMYRQQQHAHGAENNGYPQRKSVHFLPPYSERDPHSEVSTAVGYPDRNKRRDSVLSQSRPESVASRHSAASSLHTLVPNSPSAQMYATPSQVGMSVYNKHGGNLHPSSSPPRRHDMQNSRQAAYTWENLRYNN</sequence>
<name>A0A9W8GD67_9FUNG</name>
<feature type="region of interest" description="Disordered" evidence="1">
    <location>
        <begin position="233"/>
        <end position="258"/>
    </location>
</feature>